<reference evidence="2" key="1">
    <citation type="journal article" date="2022" name="Mol. Ecol. Resour.">
        <title>The genomes of chicory, endive, great burdock and yacon provide insights into Asteraceae palaeo-polyploidization history and plant inulin production.</title>
        <authorList>
            <person name="Fan W."/>
            <person name="Wang S."/>
            <person name="Wang H."/>
            <person name="Wang A."/>
            <person name="Jiang F."/>
            <person name="Liu H."/>
            <person name="Zhao H."/>
            <person name="Xu D."/>
            <person name="Zhang Y."/>
        </authorList>
    </citation>
    <scope>NUCLEOTIDE SEQUENCE [LARGE SCALE GENOMIC DNA]</scope>
    <source>
        <strain evidence="2">cv. Yunnan</strain>
    </source>
</reference>
<keyword evidence="2" id="KW-1185">Reference proteome</keyword>
<dbReference type="Proteomes" id="UP001056120">
    <property type="component" value="Linkage Group LG01"/>
</dbReference>
<comment type="caution">
    <text evidence="1">The sequence shown here is derived from an EMBL/GenBank/DDBJ whole genome shotgun (WGS) entry which is preliminary data.</text>
</comment>
<dbReference type="EMBL" id="CM042018">
    <property type="protein sequence ID" value="KAI3827362.1"/>
    <property type="molecule type" value="Genomic_DNA"/>
</dbReference>
<sequence length="67" mass="7754">MVYMNEPLTNIAKSDQQKLVIGGEVFAVGRTYCWVRYCTDHMVTCCSSCRVTKGMHQYKIDLTPFRE</sequence>
<protein>
    <submittedName>
        <fullName evidence="1">Uncharacterized protein</fullName>
    </submittedName>
</protein>
<evidence type="ECO:0000313" key="2">
    <source>
        <dbReference type="Proteomes" id="UP001056120"/>
    </source>
</evidence>
<proteinExistence type="predicted"/>
<gene>
    <name evidence="1" type="ORF">L1987_01435</name>
</gene>
<organism evidence="1 2">
    <name type="scientific">Smallanthus sonchifolius</name>
    <dbReference type="NCBI Taxonomy" id="185202"/>
    <lineage>
        <taxon>Eukaryota</taxon>
        <taxon>Viridiplantae</taxon>
        <taxon>Streptophyta</taxon>
        <taxon>Embryophyta</taxon>
        <taxon>Tracheophyta</taxon>
        <taxon>Spermatophyta</taxon>
        <taxon>Magnoliopsida</taxon>
        <taxon>eudicotyledons</taxon>
        <taxon>Gunneridae</taxon>
        <taxon>Pentapetalae</taxon>
        <taxon>asterids</taxon>
        <taxon>campanulids</taxon>
        <taxon>Asterales</taxon>
        <taxon>Asteraceae</taxon>
        <taxon>Asteroideae</taxon>
        <taxon>Heliantheae alliance</taxon>
        <taxon>Millerieae</taxon>
        <taxon>Smallanthus</taxon>
    </lineage>
</organism>
<name>A0ACB9K525_9ASTR</name>
<evidence type="ECO:0000313" key="1">
    <source>
        <dbReference type="EMBL" id="KAI3827362.1"/>
    </source>
</evidence>
<reference evidence="1 2" key="2">
    <citation type="journal article" date="2022" name="Mol. Ecol. Resour.">
        <title>The genomes of chicory, endive, great burdock and yacon provide insights into Asteraceae paleo-polyploidization history and plant inulin production.</title>
        <authorList>
            <person name="Fan W."/>
            <person name="Wang S."/>
            <person name="Wang H."/>
            <person name="Wang A."/>
            <person name="Jiang F."/>
            <person name="Liu H."/>
            <person name="Zhao H."/>
            <person name="Xu D."/>
            <person name="Zhang Y."/>
        </authorList>
    </citation>
    <scope>NUCLEOTIDE SEQUENCE [LARGE SCALE GENOMIC DNA]</scope>
    <source>
        <strain evidence="2">cv. Yunnan</strain>
        <tissue evidence="1">Leaves</tissue>
    </source>
</reference>
<accession>A0ACB9K525</accession>